<accession>A0A1M7DVN3</accession>
<reference evidence="2" key="1">
    <citation type="submission" date="2016-11" db="EMBL/GenBank/DDBJ databases">
        <authorList>
            <person name="Varghese N."/>
            <person name="Submissions S."/>
        </authorList>
    </citation>
    <scope>NUCLEOTIDE SEQUENCE [LARGE SCALE GENOMIC DNA]</scope>
    <source>
        <strain evidence="2">DSM 29327</strain>
    </source>
</reference>
<gene>
    <name evidence="1" type="ORF">SAMN05444414_1541</name>
</gene>
<evidence type="ECO:0000313" key="2">
    <source>
        <dbReference type="Proteomes" id="UP000184191"/>
    </source>
</evidence>
<feature type="non-terminal residue" evidence="1">
    <location>
        <position position="1"/>
    </location>
</feature>
<dbReference type="AlphaFoldDB" id="A0A1M7DVN3"/>
<protein>
    <submittedName>
        <fullName evidence="1">Uncharacterized protein</fullName>
    </submittedName>
</protein>
<dbReference type="EMBL" id="FRBN01000054">
    <property type="protein sequence ID" value="SHL83510.1"/>
    <property type="molecule type" value="Genomic_DNA"/>
</dbReference>
<name>A0A1M7DVN3_9RHOB</name>
<keyword evidence="2" id="KW-1185">Reference proteome</keyword>
<evidence type="ECO:0000313" key="1">
    <source>
        <dbReference type="EMBL" id="SHL83510.1"/>
    </source>
</evidence>
<dbReference type="Proteomes" id="UP000184191">
    <property type="component" value="Unassembled WGS sequence"/>
</dbReference>
<organism evidence="1 2">
    <name type="scientific">Roseovarius marisflavi</name>
    <dbReference type="NCBI Taxonomy" id="1054996"/>
    <lineage>
        <taxon>Bacteria</taxon>
        <taxon>Pseudomonadati</taxon>
        <taxon>Pseudomonadota</taxon>
        <taxon>Alphaproteobacteria</taxon>
        <taxon>Rhodobacterales</taxon>
        <taxon>Roseobacteraceae</taxon>
        <taxon>Roseovarius</taxon>
    </lineage>
</organism>
<proteinExistence type="predicted"/>
<sequence length="178" mass="19868">HWVAPPIRRYGHLQYGALRRRLEQEPSTPSAIRRFCSLICQCSFSELPSFSRLRLPLFSSNSMVHDGVGWVCVGKVGTAIVPLVPAVATESSPCLTPSLGRRPGWELWYRKPRVCYRDLRYAIWNSVPSRIIACMTMARRLASATLAFLIVERAPMANAHVLSLRVPAHLVSITLAAS</sequence>